<dbReference type="AlphaFoldDB" id="A0A3B4EQC2"/>
<dbReference type="InterPro" id="IPR050182">
    <property type="entry name" value="Cytochrome_P450_fam2"/>
</dbReference>
<dbReference type="InterPro" id="IPR036396">
    <property type="entry name" value="Cyt_P450_sf"/>
</dbReference>
<dbReference type="Pfam" id="PF00067">
    <property type="entry name" value="p450"/>
    <property type="match status" value="1"/>
</dbReference>
<keyword evidence="5" id="KW-1133">Transmembrane helix</keyword>
<comment type="cofactor">
    <cofactor evidence="1">
        <name>heme</name>
        <dbReference type="ChEBI" id="CHEBI:30413"/>
    </cofactor>
</comment>
<organism evidence="6 7">
    <name type="scientific">Pygocentrus nattereri</name>
    <name type="common">Red-bellied piranha</name>
    <dbReference type="NCBI Taxonomy" id="42514"/>
    <lineage>
        <taxon>Eukaryota</taxon>
        <taxon>Metazoa</taxon>
        <taxon>Chordata</taxon>
        <taxon>Craniata</taxon>
        <taxon>Vertebrata</taxon>
        <taxon>Euteleostomi</taxon>
        <taxon>Actinopterygii</taxon>
        <taxon>Neopterygii</taxon>
        <taxon>Teleostei</taxon>
        <taxon>Ostariophysi</taxon>
        <taxon>Characiformes</taxon>
        <taxon>Characoidei</taxon>
        <taxon>Pygocentrus</taxon>
    </lineage>
</organism>
<keyword evidence="4" id="KW-0408">Iron</keyword>
<dbReference type="GO" id="GO:0006805">
    <property type="term" value="P:xenobiotic metabolic process"/>
    <property type="evidence" value="ECO:0007669"/>
    <property type="project" value="TreeGrafter"/>
</dbReference>
<dbReference type="GO" id="GO:0005737">
    <property type="term" value="C:cytoplasm"/>
    <property type="evidence" value="ECO:0007669"/>
    <property type="project" value="TreeGrafter"/>
</dbReference>
<keyword evidence="5" id="KW-0812">Transmembrane</keyword>
<evidence type="ECO:0000256" key="2">
    <source>
        <dbReference type="ARBA" id="ARBA00010617"/>
    </source>
</evidence>
<dbReference type="Ensembl" id="ENSPNAT00000033816.2">
    <property type="protein sequence ID" value="ENSPNAP00000037484.2"/>
    <property type="gene ID" value="ENSPNAG00000029242.2"/>
</dbReference>
<dbReference type="Gene3D" id="1.10.630.10">
    <property type="entry name" value="Cytochrome P450"/>
    <property type="match status" value="1"/>
</dbReference>
<accession>A0A3B4EQC2</accession>
<reference evidence="6 7" key="1">
    <citation type="submission" date="2020-10" db="EMBL/GenBank/DDBJ databases">
        <title>Pygocentrus nattereri (red-bellied piranha) genome, fPygNat1, primary haplotype.</title>
        <authorList>
            <person name="Myers G."/>
            <person name="Meyer A."/>
            <person name="Karagic N."/>
            <person name="Pippel M."/>
            <person name="Winkler S."/>
            <person name="Tracey A."/>
            <person name="Wood J."/>
            <person name="Formenti G."/>
            <person name="Howe K."/>
            <person name="Fedrigo O."/>
            <person name="Jarvis E.D."/>
        </authorList>
    </citation>
    <scope>NUCLEOTIDE SEQUENCE [LARGE SCALE GENOMIC DNA]</scope>
</reference>
<feature type="transmembrane region" description="Helical" evidence="5">
    <location>
        <begin position="6"/>
        <end position="23"/>
    </location>
</feature>
<dbReference type="PRINTS" id="PR00463">
    <property type="entry name" value="EP450I"/>
</dbReference>
<dbReference type="SUPFAM" id="SSF48264">
    <property type="entry name" value="Cytochrome P450"/>
    <property type="match status" value="1"/>
</dbReference>
<dbReference type="InterPro" id="IPR002401">
    <property type="entry name" value="Cyt_P450_E_grp-I"/>
</dbReference>
<dbReference type="PANTHER" id="PTHR24300">
    <property type="entry name" value="CYTOCHROME P450 508A4-RELATED"/>
    <property type="match status" value="1"/>
</dbReference>
<keyword evidence="5" id="KW-0472">Membrane</keyword>
<proteinExistence type="inferred from homology"/>
<evidence type="ECO:0000313" key="6">
    <source>
        <dbReference type="Ensembl" id="ENSPNAP00000037484.2"/>
    </source>
</evidence>
<dbReference type="InterPro" id="IPR001128">
    <property type="entry name" value="Cyt_P450"/>
</dbReference>
<evidence type="ECO:0000313" key="7">
    <source>
        <dbReference type="Proteomes" id="UP001501920"/>
    </source>
</evidence>
<dbReference type="GO" id="GO:0005506">
    <property type="term" value="F:iron ion binding"/>
    <property type="evidence" value="ECO:0007669"/>
    <property type="project" value="InterPro"/>
</dbReference>
<evidence type="ECO:0000256" key="4">
    <source>
        <dbReference type="ARBA" id="ARBA00023004"/>
    </source>
</evidence>
<dbReference type="Proteomes" id="UP001501920">
    <property type="component" value="Chromosome 17"/>
</dbReference>
<comment type="similarity">
    <text evidence="2">Belongs to the cytochrome P450 family.</text>
</comment>
<keyword evidence="3" id="KW-0479">Metal-binding</keyword>
<dbReference type="GO" id="GO:0006082">
    <property type="term" value="P:organic acid metabolic process"/>
    <property type="evidence" value="ECO:0007669"/>
    <property type="project" value="TreeGrafter"/>
</dbReference>
<protein>
    <submittedName>
        <fullName evidence="6">Uncharacterized protein</fullName>
    </submittedName>
</protein>
<dbReference type="STRING" id="42514.ENSPNAP00000037484"/>
<dbReference type="GO" id="GO:0020037">
    <property type="term" value="F:heme binding"/>
    <property type="evidence" value="ECO:0007669"/>
    <property type="project" value="InterPro"/>
</dbReference>
<reference evidence="6" key="2">
    <citation type="submission" date="2025-08" db="UniProtKB">
        <authorList>
            <consortium name="Ensembl"/>
        </authorList>
    </citation>
    <scope>IDENTIFICATION</scope>
</reference>
<dbReference type="GO" id="GO:0016712">
    <property type="term" value="F:oxidoreductase activity, acting on paired donors, with incorporation or reduction of molecular oxygen, reduced flavin or flavoprotein as one donor, and incorporation of one atom of oxygen"/>
    <property type="evidence" value="ECO:0007669"/>
    <property type="project" value="TreeGrafter"/>
</dbReference>
<evidence type="ECO:0000256" key="5">
    <source>
        <dbReference type="SAM" id="Phobius"/>
    </source>
</evidence>
<dbReference type="PANTHER" id="PTHR24300:SF346">
    <property type="entry name" value="CYTOCHROME P450 2C44"/>
    <property type="match status" value="1"/>
</dbReference>
<evidence type="ECO:0000256" key="3">
    <source>
        <dbReference type="ARBA" id="ARBA00022723"/>
    </source>
</evidence>
<reference evidence="6" key="3">
    <citation type="submission" date="2025-09" db="UniProtKB">
        <authorList>
            <consortium name="Ensembl"/>
        </authorList>
    </citation>
    <scope>IDENTIFICATION</scope>
</reference>
<sequence>MDVFGDSFVPTVVVIIAVLFVLWRSRGKERRRMLERLPPGPSPVPVLGNFLQLHVKEPYKHYIELSKKYGPVFTVWFANTPVVVISGYQALKDSMIGLGEEFSGRSAYPLLMKVTNGYGLLVSSGDRWKQLRGFCLTTLKNFGMGQASCLVQTFSTFGGTKLLLSVIC</sequence>
<keyword evidence="7" id="KW-1185">Reference proteome</keyword>
<evidence type="ECO:0000256" key="1">
    <source>
        <dbReference type="ARBA" id="ARBA00001971"/>
    </source>
</evidence>
<name>A0A3B4EQC2_PYGNA</name>
<dbReference type="GeneTree" id="ENSGT00940000162064"/>